<organism evidence="4 5">
    <name type="scientific">Cephaloticoccus primus</name>
    <dbReference type="NCBI Taxonomy" id="1548207"/>
    <lineage>
        <taxon>Bacteria</taxon>
        <taxon>Pseudomonadati</taxon>
        <taxon>Verrucomicrobiota</taxon>
        <taxon>Opitutia</taxon>
        <taxon>Opitutales</taxon>
        <taxon>Opitutaceae</taxon>
        <taxon>Cephaloticoccus</taxon>
    </lineage>
</organism>
<dbReference type="InterPro" id="IPR011250">
    <property type="entry name" value="OMP/PagP_B-barrel"/>
</dbReference>
<keyword evidence="1 2" id="KW-0732">Signal</keyword>
<feature type="domain" description="Outer membrane protein beta-barrel" evidence="3">
    <location>
        <begin position="16"/>
        <end position="190"/>
    </location>
</feature>
<feature type="chain" id="PRO_5007489623" description="Outer membrane protein beta-barrel domain-containing protein" evidence="2">
    <location>
        <begin position="31"/>
        <end position="191"/>
    </location>
</feature>
<evidence type="ECO:0000256" key="2">
    <source>
        <dbReference type="SAM" id="SignalP"/>
    </source>
</evidence>
<dbReference type="Gene3D" id="2.40.160.20">
    <property type="match status" value="1"/>
</dbReference>
<evidence type="ECO:0000313" key="5">
    <source>
        <dbReference type="Proteomes" id="UP000070058"/>
    </source>
</evidence>
<name>A0A139SUH9_9BACT</name>
<sequence>MRGRKLNKPMKNTLSLALALLGLSLTSAHAANSPYVGVSLGYLVDAEESYFTIRAGMELAQQAPADLPNRFSHNLEIELGYIDLSKGPVDFDITPLFLNYRGESHGLGFVPYFGAGIGFAIVDLADNFYGYSDDDAVFAAQAFAGLKYNFTPAVSASLGARYIWIDDAKIAGLTADLGDDIGIEASFSFRF</sequence>
<evidence type="ECO:0000313" key="4">
    <source>
        <dbReference type="EMBL" id="KXU38112.1"/>
    </source>
</evidence>
<dbReference type="STRING" id="1548207.AXK11_01360"/>
<dbReference type="EMBL" id="LSZQ01000009">
    <property type="protein sequence ID" value="KXU38112.1"/>
    <property type="molecule type" value="Genomic_DNA"/>
</dbReference>
<dbReference type="AlphaFoldDB" id="A0A139SUH9"/>
<accession>A0A139SUH9</accession>
<dbReference type="OrthoDB" id="195537at2"/>
<dbReference type="Pfam" id="PF13505">
    <property type="entry name" value="OMP_b-brl"/>
    <property type="match status" value="1"/>
</dbReference>
<dbReference type="SUPFAM" id="SSF56925">
    <property type="entry name" value="OMPA-like"/>
    <property type="match status" value="1"/>
</dbReference>
<reference evidence="5" key="1">
    <citation type="submission" date="2016-02" db="EMBL/GenBank/DDBJ databases">
        <authorList>
            <person name="Sanders J.G."/>
            <person name="Lin J.Y."/>
            <person name="Wertz J.T."/>
            <person name="Russell J.A."/>
            <person name="Moreau C.S."/>
            <person name="Powell S."/>
        </authorList>
    </citation>
    <scope>NUCLEOTIDE SEQUENCE [LARGE SCALE GENOMIC DNA]</scope>
    <source>
        <strain evidence="5">CAG34</strain>
    </source>
</reference>
<evidence type="ECO:0000256" key="1">
    <source>
        <dbReference type="ARBA" id="ARBA00022729"/>
    </source>
</evidence>
<gene>
    <name evidence="4" type="ORF">AXK11_01360</name>
</gene>
<proteinExistence type="predicted"/>
<dbReference type="Proteomes" id="UP000070058">
    <property type="component" value="Unassembled WGS sequence"/>
</dbReference>
<dbReference type="InterPro" id="IPR027385">
    <property type="entry name" value="Beta-barrel_OMP"/>
</dbReference>
<evidence type="ECO:0000259" key="3">
    <source>
        <dbReference type="Pfam" id="PF13505"/>
    </source>
</evidence>
<comment type="caution">
    <text evidence="4">The sequence shown here is derived from an EMBL/GenBank/DDBJ whole genome shotgun (WGS) entry which is preliminary data.</text>
</comment>
<protein>
    <recommendedName>
        <fullName evidence="3">Outer membrane protein beta-barrel domain-containing protein</fullName>
    </recommendedName>
</protein>
<keyword evidence="5" id="KW-1185">Reference proteome</keyword>
<feature type="signal peptide" evidence="2">
    <location>
        <begin position="1"/>
        <end position="30"/>
    </location>
</feature>